<dbReference type="PANTHER" id="PTHR34700:SF4">
    <property type="entry name" value="PHAGE-LIKE ELEMENT PBSX PROTEIN XKDP"/>
    <property type="match status" value="1"/>
</dbReference>
<dbReference type="SUPFAM" id="SSF54106">
    <property type="entry name" value="LysM domain"/>
    <property type="match status" value="1"/>
</dbReference>
<dbReference type="CDD" id="cd00118">
    <property type="entry name" value="LysM"/>
    <property type="match status" value="1"/>
</dbReference>
<dbReference type="eggNOG" id="COG1652">
    <property type="taxonomic scope" value="Bacteria"/>
</dbReference>
<gene>
    <name evidence="3" type="ordered locus">Pnap_3879</name>
</gene>
<dbReference type="SMART" id="SM00257">
    <property type="entry name" value="LysM"/>
    <property type="match status" value="1"/>
</dbReference>
<feature type="chain" id="PRO_5002640206" evidence="1">
    <location>
        <begin position="46"/>
        <end position="430"/>
    </location>
</feature>
<dbReference type="InterPro" id="IPR018392">
    <property type="entry name" value="LysM"/>
</dbReference>
<evidence type="ECO:0000313" key="4">
    <source>
        <dbReference type="Proteomes" id="UP000000644"/>
    </source>
</evidence>
<dbReference type="Gene3D" id="3.10.350.10">
    <property type="entry name" value="LysM domain"/>
    <property type="match status" value="1"/>
</dbReference>
<dbReference type="STRING" id="365044.Pnap_3879"/>
<organism evidence="3 4">
    <name type="scientific">Polaromonas naphthalenivorans (strain CJ2)</name>
    <dbReference type="NCBI Taxonomy" id="365044"/>
    <lineage>
        <taxon>Bacteria</taxon>
        <taxon>Pseudomonadati</taxon>
        <taxon>Pseudomonadota</taxon>
        <taxon>Betaproteobacteria</taxon>
        <taxon>Burkholderiales</taxon>
        <taxon>Comamonadaceae</taxon>
        <taxon>Polaromonas</taxon>
    </lineage>
</organism>
<dbReference type="InterPro" id="IPR036779">
    <property type="entry name" value="LysM_dom_sf"/>
</dbReference>
<dbReference type="EMBL" id="CP000529">
    <property type="protein sequence ID" value="ABM39175.1"/>
    <property type="molecule type" value="Genomic_DNA"/>
</dbReference>
<sequence length="430" mass="47028">MRLSVPKSKRRQSQTSFKMPTIFARFSHISIAAAALLATSTGVQAQNFPVTPAQQATAVQVARTGVPVADLAPNAPDSYTVRPGDTLWAISGMFLKGPWRWPELWGMNLEDIRNPHRIYPGQQLYLDKSNGRATLRTRRAGGGDSSSSSSAAMNTIRVSPRTRYESLADTSIPTLAPQAIEPFLAEPLIVDELTFSQAPRIVATQEGRVLLSRGDRAYVLSAYAAGGGSKPLSDHKGEPRDYRVFRNATPLKDPTTQQILGYEAQYVGKAELVRGESTAQSSDKDGKTQIDIVPATIDIVAAKEEMRVGDRLIPEPPRELRSYVPHAPSSPMSGQIVSVYGNAVAWASENQIVVINRGTSDGLERGHVMAILKDGERLTDKTDSDRPDIKLPNERNGLLMVFRTFDRLSYALVMQVTDGVKVGDRFTNPN</sequence>
<dbReference type="HOGENOM" id="CLU_050533_0_0_4"/>
<evidence type="ECO:0000313" key="3">
    <source>
        <dbReference type="EMBL" id="ABM39175.1"/>
    </source>
</evidence>
<dbReference type="KEGG" id="pna:Pnap_3879"/>
<keyword evidence="4" id="KW-1185">Reference proteome</keyword>
<protein>
    <submittedName>
        <fullName evidence="3">Peptidoglycan-binding LysM</fullName>
    </submittedName>
</protein>
<accession>A1VU47</accession>
<proteinExistence type="predicted"/>
<evidence type="ECO:0000259" key="2">
    <source>
        <dbReference type="PROSITE" id="PS51782"/>
    </source>
</evidence>
<feature type="domain" description="LysM" evidence="2">
    <location>
        <begin position="77"/>
        <end position="126"/>
    </location>
</feature>
<dbReference type="Proteomes" id="UP000000644">
    <property type="component" value="Chromosome"/>
</dbReference>
<feature type="signal peptide" evidence="1">
    <location>
        <begin position="1"/>
        <end position="45"/>
    </location>
</feature>
<dbReference type="Pfam" id="PF01476">
    <property type="entry name" value="LysM"/>
    <property type="match status" value="1"/>
</dbReference>
<keyword evidence="1" id="KW-0732">Signal</keyword>
<evidence type="ECO:0000256" key="1">
    <source>
        <dbReference type="SAM" id="SignalP"/>
    </source>
</evidence>
<name>A1VU47_POLNA</name>
<reference evidence="4" key="1">
    <citation type="journal article" date="2009" name="Environ. Microbiol.">
        <title>The genome of Polaromonas naphthalenivorans strain CJ2, isolated from coal tar-contaminated sediment, reveals physiological and metabolic versatility and evolution through extensive horizontal gene transfer.</title>
        <authorList>
            <person name="Yagi J.M."/>
            <person name="Sims D."/>
            <person name="Brettin T."/>
            <person name="Bruce D."/>
            <person name="Madsen E.L."/>
        </authorList>
    </citation>
    <scope>NUCLEOTIDE SEQUENCE [LARGE SCALE GENOMIC DNA]</scope>
    <source>
        <strain evidence="4">CJ2</strain>
    </source>
</reference>
<dbReference type="PANTHER" id="PTHR34700">
    <property type="entry name" value="POTASSIUM BINDING PROTEIN KBP"/>
    <property type="match status" value="1"/>
</dbReference>
<dbReference type="InterPro" id="IPR052196">
    <property type="entry name" value="Bact_Kbp"/>
</dbReference>
<dbReference type="AlphaFoldDB" id="A1VU47"/>
<dbReference type="PROSITE" id="PS51782">
    <property type="entry name" value="LYSM"/>
    <property type="match status" value="1"/>
</dbReference>